<name>A0A6H5FYD3_9HEMI</name>
<dbReference type="EMBL" id="CADCXU010002349">
    <property type="protein sequence ID" value="CAA9994688.1"/>
    <property type="molecule type" value="Genomic_DNA"/>
</dbReference>
<evidence type="ECO:0000313" key="2">
    <source>
        <dbReference type="Proteomes" id="UP000479000"/>
    </source>
</evidence>
<evidence type="ECO:0000313" key="1">
    <source>
        <dbReference type="EMBL" id="CAA9994688.1"/>
    </source>
</evidence>
<dbReference type="Proteomes" id="UP000479000">
    <property type="component" value="Unassembled WGS sequence"/>
</dbReference>
<sequence length="51" mass="6359">MFIMFVVCTFVKEFQKIFERPWVLAWTIGRFPHCRRRRQLSSRIVRIQCQI</sequence>
<protein>
    <submittedName>
        <fullName evidence="1">Uncharacterized protein</fullName>
    </submittedName>
</protein>
<dbReference type="AlphaFoldDB" id="A0A6H5FYD3"/>
<organism evidence="1 2">
    <name type="scientific">Nesidiocoris tenuis</name>
    <dbReference type="NCBI Taxonomy" id="355587"/>
    <lineage>
        <taxon>Eukaryota</taxon>
        <taxon>Metazoa</taxon>
        <taxon>Ecdysozoa</taxon>
        <taxon>Arthropoda</taxon>
        <taxon>Hexapoda</taxon>
        <taxon>Insecta</taxon>
        <taxon>Pterygota</taxon>
        <taxon>Neoptera</taxon>
        <taxon>Paraneoptera</taxon>
        <taxon>Hemiptera</taxon>
        <taxon>Heteroptera</taxon>
        <taxon>Panheteroptera</taxon>
        <taxon>Cimicomorpha</taxon>
        <taxon>Miridae</taxon>
        <taxon>Dicyphina</taxon>
        <taxon>Nesidiocoris</taxon>
    </lineage>
</organism>
<reference evidence="1 2" key="1">
    <citation type="submission" date="2020-02" db="EMBL/GenBank/DDBJ databases">
        <authorList>
            <person name="Ferguson B K."/>
        </authorList>
    </citation>
    <scope>NUCLEOTIDE SEQUENCE [LARGE SCALE GENOMIC DNA]</scope>
</reference>
<keyword evidence="2" id="KW-1185">Reference proteome</keyword>
<gene>
    <name evidence="1" type="ORF">NTEN_LOCUS1504</name>
</gene>
<accession>A0A6H5FYD3</accession>
<proteinExistence type="predicted"/>